<dbReference type="PROSITE" id="PS50280">
    <property type="entry name" value="SET"/>
    <property type="match status" value="1"/>
</dbReference>
<dbReference type="InterPro" id="IPR046341">
    <property type="entry name" value="SET_dom_sf"/>
</dbReference>
<dbReference type="Pfam" id="PF00856">
    <property type="entry name" value="SET"/>
    <property type="match status" value="1"/>
</dbReference>
<gene>
    <name evidence="3" type="ORF">PGTUg99_010024</name>
</gene>
<organism evidence="3 4">
    <name type="scientific">Puccinia graminis f. sp. tritici</name>
    <dbReference type="NCBI Taxonomy" id="56615"/>
    <lineage>
        <taxon>Eukaryota</taxon>
        <taxon>Fungi</taxon>
        <taxon>Dikarya</taxon>
        <taxon>Basidiomycota</taxon>
        <taxon>Pucciniomycotina</taxon>
        <taxon>Pucciniomycetes</taxon>
        <taxon>Pucciniales</taxon>
        <taxon>Pucciniaceae</taxon>
        <taxon>Puccinia</taxon>
    </lineage>
</organism>
<evidence type="ECO:0000256" key="1">
    <source>
        <dbReference type="SAM" id="SignalP"/>
    </source>
</evidence>
<dbReference type="AlphaFoldDB" id="A0A5B0MNR0"/>
<keyword evidence="1" id="KW-0732">Signal</keyword>
<feature type="signal peptide" evidence="1">
    <location>
        <begin position="1"/>
        <end position="18"/>
    </location>
</feature>
<feature type="chain" id="PRO_5022714606" description="SET domain-containing protein" evidence="1">
    <location>
        <begin position="19"/>
        <end position="431"/>
    </location>
</feature>
<evidence type="ECO:0000313" key="3">
    <source>
        <dbReference type="EMBL" id="KAA1078667.1"/>
    </source>
</evidence>
<comment type="caution">
    <text evidence="3">The sequence shown here is derived from an EMBL/GenBank/DDBJ whole genome shotgun (WGS) entry which is preliminary data.</text>
</comment>
<proteinExistence type="predicted"/>
<dbReference type="EMBL" id="VDEP01000448">
    <property type="protein sequence ID" value="KAA1078667.1"/>
    <property type="molecule type" value="Genomic_DNA"/>
</dbReference>
<dbReference type="PANTHER" id="PTHR47332">
    <property type="entry name" value="SET DOMAIN-CONTAINING PROTEIN 5"/>
    <property type="match status" value="1"/>
</dbReference>
<accession>A0A5B0MNR0</accession>
<dbReference type="Proteomes" id="UP000325313">
    <property type="component" value="Unassembled WGS sequence"/>
</dbReference>
<dbReference type="CDD" id="cd20071">
    <property type="entry name" value="SET_SMYD"/>
    <property type="match status" value="1"/>
</dbReference>
<dbReference type="PANTHER" id="PTHR47332:SF6">
    <property type="entry name" value="SET DOMAIN-CONTAINING PROTEIN"/>
    <property type="match status" value="1"/>
</dbReference>
<reference evidence="3 4" key="1">
    <citation type="submission" date="2019-05" db="EMBL/GenBank/DDBJ databases">
        <title>Emergence of the Ug99 lineage of the wheat stem rust pathogen through somatic hybridization.</title>
        <authorList>
            <person name="Li F."/>
            <person name="Upadhyaya N.M."/>
            <person name="Sperschneider J."/>
            <person name="Matny O."/>
            <person name="Nguyen-Phuc H."/>
            <person name="Mago R."/>
            <person name="Raley C."/>
            <person name="Miller M.E."/>
            <person name="Silverstein K.A.T."/>
            <person name="Henningsen E."/>
            <person name="Hirsch C.D."/>
            <person name="Visser B."/>
            <person name="Pretorius Z.A."/>
            <person name="Steffenson B.J."/>
            <person name="Schwessinger B."/>
            <person name="Dodds P.N."/>
            <person name="Figueroa M."/>
        </authorList>
    </citation>
    <scope>NUCLEOTIDE SEQUENCE [LARGE SCALE GENOMIC DNA]</scope>
    <source>
        <strain evidence="3 4">Ug99</strain>
    </source>
</reference>
<name>A0A5B0MNR0_PUCGR</name>
<evidence type="ECO:0000313" key="4">
    <source>
        <dbReference type="Proteomes" id="UP000325313"/>
    </source>
</evidence>
<feature type="domain" description="SET" evidence="2">
    <location>
        <begin position="141"/>
        <end position="291"/>
    </location>
</feature>
<dbReference type="InterPro" id="IPR053185">
    <property type="entry name" value="SET_domain_protein"/>
</dbReference>
<protein>
    <recommendedName>
        <fullName evidence="2">SET domain-containing protein</fullName>
    </recommendedName>
</protein>
<dbReference type="Gene3D" id="2.170.270.10">
    <property type="entry name" value="SET domain"/>
    <property type="match status" value="1"/>
</dbReference>
<dbReference type="PROSITE" id="PS51257">
    <property type="entry name" value="PROKAR_LIPOPROTEIN"/>
    <property type="match status" value="1"/>
</dbReference>
<dbReference type="InterPro" id="IPR001214">
    <property type="entry name" value="SET_dom"/>
</dbReference>
<sequence length="431" mass="48171">MWKYLLAVASIYPHILLASCDSNLRLLGLSVAQTAQRSDEWANSTDLICKPSESPFFSSSQNLVYKYDKIIPPTTLIPFRDGFSKSTCFANPIDNKPEEYCIFINPTINGGQGMVVVTPTELFEDSLNDGLKLSDDPPNPESLKVVPMPEKGGMGALAARNLRRGDPVQRTRPVALVAAAQPIWSTRLGRSIRRQAIDHLPLHTRAAIASLHGQGQTEDEFISSVIEANMFATKLFGDEATHFGALVLQGSRLNHACRPNVVYYVDHETQLLHMTAFESISMGEELTISYRSLEMDRASRQDDLQESYGFRCTCSHCQMSAELGRLSDQRLLRIAALKKKYFSEDPKFSADDVNELVNLCQTEKIPWCITLSNLIAAEFFNSLGKIQKVKEHAEEAKRMGLLIAGTHWPDLGEVELLLSEPEKHNSHFSRQ</sequence>
<dbReference type="SUPFAM" id="SSF82199">
    <property type="entry name" value="SET domain"/>
    <property type="match status" value="1"/>
</dbReference>
<evidence type="ECO:0000259" key="2">
    <source>
        <dbReference type="PROSITE" id="PS50280"/>
    </source>
</evidence>